<sequence>MQKKKLINIALNRKTPLDIIKILNIINTFERYIVQIISDESFEMIQWFINYKSSQTFFSTQILDFKHHDGVIYFLIDDDSNFLKKNQDLLPAKCLIFSRNIFLPFFQLTCKLTNNDKYRYIRNIFSETQSKHLKPFIPIHNTSQLIKKIQNKQFLYSPLLSREESLIVFVLTTKKRFVDIYENICKIDKFFQNKTYIQLILNDLIQNGIVKKHKNCYKLLMSNENIQKTCKSVGFVYVY</sequence>
<protein>
    <submittedName>
        <fullName evidence="1">Uncharacterized protein</fullName>
    </submittedName>
</protein>
<evidence type="ECO:0000313" key="2">
    <source>
        <dbReference type="Proteomes" id="UP000003163"/>
    </source>
</evidence>
<comment type="caution">
    <text evidence="1">The sequence shown here is derived from an EMBL/GenBank/DDBJ whole genome shotgun (WGS) entry which is preliminary data.</text>
</comment>
<evidence type="ECO:0000313" key="1">
    <source>
        <dbReference type="EMBL" id="EJW05390.1"/>
    </source>
</evidence>
<accession>J9DS37</accession>
<name>J9DS37_EDHAE</name>
<keyword evidence="2" id="KW-1185">Reference proteome</keyword>
<dbReference type="Proteomes" id="UP000003163">
    <property type="component" value="Unassembled WGS sequence"/>
</dbReference>
<dbReference type="HOGENOM" id="CLU_1161108_0_0_1"/>
<dbReference type="InParanoid" id="J9DS37"/>
<gene>
    <name evidence="1" type="ORF">EDEG_00054</name>
</gene>
<proteinExistence type="predicted"/>
<dbReference type="AlphaFoldDB" id="J9DS37"/>
<reference evidence="2" key="2">
    <citation type="submission" date="2015-07" db="EMBL/GenBank/DDBJ databases">
        <title>Contrasting host-pathogen interactions and genome evolution in two generalist and specialist microsporidian pathogens of mosquitoes.</title>
        <authorList>
            <consortium name="The Broad Institute Genomics Platform"/>
            <consortium name="The Broad Institute Genome Sequencing Center for Infectious Disease"/>
            <person name="Cuomo C.A."/>
            <person name="Sanscrainte N.D."/>
            <person name="Goldberg J.M."/>
            <person name="Heiman D."/>
            <person name="Young S."/>
            <person name="Zeng Q."/>
            <person name="Becnel J.J."/>
            <person name="Birren B.W."/>
        </authorList>
    </citation>
    <scope>NUCLEOTIDE SEQUENCE [LARGE SCALE GENOMIC DNA]</scope>
    <source>
        <strain evidence="2">USNM 41457</strain>
    </source>
</reference>
<organism evidence="1 2">
    <name type="scientific">Edhazardia aedis (strain USNM 41457)</name>
    <name type="common">Microsporidian parasite</name>
    <dbReference type="NCBI Taxonomy" id="1003232"/>
    <lineage>
        <taxon>Eukaryota</taxon>
        <taxon>Fungi</taxon>
        <taxon>Fungi incertae sedis</taxon>
        <taxon>Microsporidia</taxon>
        <taxon>Edhazardia</taxon>
    </lineage>
</organism>
<dbReference type="VEuPathDB" id="MicrosporidiaDB:EDEG_00054"/>
<reference evidence="1 2" key="1">
    <citation type="submission" date="2011-08" db="EMBL/GenBank/DDBJ databases">
        <authorList>
            <person name="Liu Z.J."/>
            <person name="Shi F.L."/>
            <person name="Lu J.Q."/>
            <person name="Li M."/>
            <person name="Wang Z.L."/>
        </authorList>
    </citation>
    <scope>NUCLEOTIDE SEQUENCE [LARGE SCALE GENOMIC DNA]</scope>
    <source>
        <strain evidence="1 2">USNM 41457</strain>
    </source>
</reference>
<dbReference type="EMBL" id="AFBI03000001">
    <property type="protein sequence ID" value="EJW05390.1"/>
    <property type="molecule type" value="Genomic_DNA"/>
</dbReference>